<sequence length="174" mass="19628">MTSKEDVLDSLVDINENFGAMATGEIEVALTSLYKMIESMQPAKEVIPQDKSDMVKRTIRDLDGIYHVYLSFDGHTEASISKSDFVMLVRAIVNGYEVEKEKKYVLPIPTGEMKSIDREHFASFLDGLGWSASGITMLRKDAMKRSELRFTQAQIDEAPAWVQALDKVEVEEDD</sequence>
<keyword evidence="2" id="KW-1185">Reference proteome</keyword>
<evidence type="ECO:0000313" key="2">
    <source>
        <dbReference type="Proteomes" id="UP000051672"/>
    </source>
</evidence>
<dbReference type="AlphaFoldDB" id="A0A0R2B2Q1"/>
<accession>A0A0R2B2Q1</accession>
<dbReference type="STRING" id="1423727.FC34_GL000747"/>
<evidence type="ECO:0000313" key="1">
    <source>
        <dbReference type="EMBL" id="KRM73026.1"/>
    </source>
</evidence>
<dbReference type="OrthoDB" id="2301693at2"/>
<protein>
    <submittedName>
        <fullName evidence="1">Uncharacterized protein</fullName>
    </submittedName>
</protein>
<dbReference type="Pfam" id="PF07852">
    <property type="entry name" value="DUF1642"/>
    <property type="match status" value="1"/>
</dbReference>
<organism evidence="1 2">
    <name type="scientific">Lacticaseibacillus brantae DSM 23927</name>
    <dbReference type="NCBI Taxonomy" id="1423727"/>
    <lineage>
        <taxon>Bacteria</taxon>
        <taxon>Bacillati</taxon>
        <taxon>Bacillota</taxon>
        <taxon>Bacilli</taxon>
        <taxon>Lactobacillales</taxon>
        <taxon>Lactobacillaceae</taxon>
        <taxon>Lacticaseibacillus</taxon>
    </lineage>
</organism>
<dbReference type="Proteomes" id="UP000051672">
    <property type="component" value="Unassembled WGS sequence"/>
</dbReference>
<proteinExistence type="predicted"/>
<reference evidence="1 2" key="1">
    <citation type="journal article" date="2015" name="Genome Announc.">
        <title>Expanding the biotechnology potential of lactobacilli through comparative genomics of 213 strains and associated genera.</title>
        <authorList>
            <person name="Sun Z."/>
            <person name="Harris H.M."/>
            <person name="McCann A."/>
            <person name="Guo C."/>
            <person name="Argimon S."/>
            <person name="Zhang W."/>
            <person name="Yang X."/>
            <person name="Jeffery I.B."/>
            <person name="Cooney J.C."/>
            <person name="Kagawa T.F."/>
            <person name="Liu W."/>
            <person name="Song Y."/>
            <person name="Salvetti E."/>
            <person name="Wrobel A."/>
            <person name="Rasinkangas P."/>
            <person name="Parkhill J."/>
            <person name="Rea M.C."/>
            <person name="O'Sullivan O."/>
            <person name="Ritari J."/>
            <person name="Douillard F.P."/>
            <person name="Paul Ross R."/>
            <person name="Yang R."/>
            <person name="Briner A.E."/>
            <person name="Felis G.E."/>
            <person name="de Vos W.M."/>
            <person name="Barrangou R."/>
            <person name="Klaenhammer T.R."/>
            <person name="Caufield P.W."/>
            <person name="Cui Y."/>
            <person name="Zhang H."/>
            <person name="O'Toole P.W."/>
        </authorList>
    </citation>
    <scope>NUCLEOTIDE SEQUENCE [LARGE SCALE GENOMIC DNA]</scope>
    <source>
        <strain evidence="1 2">DSM 23927</strain>
    </source>
</reference>
<dbReference type="RefSeq" id="WP_057894030.1">
    <property type="nucleotide sequence ID" value="NZ_AYZQ01000001.1"/>
</dbReference>
<dbReference type="InterPro" id="IPR012865">
    <property type="entry name" value="DUF1642"/>
</dbReference>
<comment type="caution">
    <text evidence="1">The sequence shown here is derived from an EMBL/GenBank/DDBJ whole genome shotgun (WGS) entry which is preliminary data.</text>
</comment>
<name>A0A0R2B2Q1_9LACO</name>
<dbReference type="EMBL" id="AYZQ01000001">
    <property type="protein sequence ID" value="KRM73026.1"/>
    <property type="molecule type" value="Genomic_DNA"/>
</dbReference>
<dbReference type="PATRIC" id="fig|1423727.3.peg.751"/>
<gene>
    <name evidence="1" type="ORF">FC34_GL000747</name>
</gene>